<dbReference type="SUPFAM" id="SSF54631">
    <property type="entry name" value="CBS-domain pair"/>
    <property type="match status" value="1"/>
</dbReference>
<keyword evidence="7" id="KW-0869">Chloride channel</keyword>
<dbReference type="InterPro" id="IPR000644">
    <property type="entry name" value="CBS_dom"/>
</dbReference>
<evidence type="ECO:0000259" key="12">
    <source>
        <dbReference type="PROSITE" id="PS51371"/>
    </source>
</evidence>
<keyword evidence="5" id="KW-0406">Ion transport</keyword>
<dbReference type="PROSITE" id="PS51371">
    <property type="entry name" value="CBS"/>
    <property type="match status" value="1"/>
</dbReference>
<feature type="transmembrane region" description="Helical" evidence="11">
    <location>
        <begin position="58"/>
        <end position="82"/>
    </location>
</feature>
<keyword evidence="2" id="KW-0813">Transport</keyword>
<keyword evidence="8" id="KW-0868">Chloride</keyword>
<evidence type="ECO:0000313" key="13">
    <source>
        <dbReference type="EMBL" id="RAH97858.1"/>
    </source>
</evidence>
<dbReference type="PANTHER" id="PTHR43427:SF6">
    <property type="entry name" value="CHLORIDE CHANNEL PROTEIN CLC-E"/>
    <property type="match status" value="1"/>
</dbReference>
<dbReference type="Proteomes" id="UP000249590">
    <property type="component" value="Unassembled WGS sequence"/>
</dbReference>
<gene>
    <name evidence="13" type="ORF">DLJ53_28160</name>
</gene>
<evidence type="ECO:0000256" key="3">
    <source>
        <dbReference type="ARBA" id="ARBA00022692"/>
    </source>
</evidence>
<evidence type="ECO:0000256" key="7">
    <source>
        <dbReference type="ARBA" id="ARBA00023173"/>
    </source>
</evidence>
<keyword evidence="10" id="KW-0129">CBS domain</keyword>
<name>A0A8B2NFT6_9HYPH</name>
<dbReference type="GO" id="GO:0005254">
    <property type="term" value="F:chloride channel activity"/>
    <property type="evidence" value="ECO:0007669"/>
    <property type="project" value="UniProtKB-KW"/>
</dbReference>
<evidence type="ECO:0000256" key="10">
    <source>
        <dbReference type="PROSITE-ProRule" id="PRU00703"/>
    </source>
</evidence>
<dbReference type="InterPro" id="IPR046342">
    <property type="entry name" value="CBS_dom_sf"/>
</dbReference>
<evidence type="ECO:0000256" key="8">
    <source>
        <dbReference type="ARBA" id="ARBA00023214"/>
    </source>
</evidence>
<keyword evidence="14" id="KW-1185">Reference proteome</keyword>
<feature type="transmembrane region" description="Helical" evidence="11">
    <location>
        <begin position="200"/>
        <end position="224"/>
    </location>
</feature>
<dbReference type="GO" id="GO:0034707">
    <property type="term" value="C:chloride channel complex"/>
    <property type="evidence" value="ECO:0007669"/>
    <property type="project" value="UniProtKB-KW"/>
</dbReference>
<feature type="transmembrane region" description="Helical" evidence="11">
    <location>
        <begin position="102"/>
        <end position="121"/>
    </location>
</feature>
<dbReference type="InterPro" id="IPR014743">
    <property type="entry name" value="Cl-channel_core"/>
</dbReference>
<feature type="domain" description="CBS" evidence="12">
    <location>
        <begin position="503"/>
        <end position="563"/>
    </location>
</feature>
<keyword evidence="3 11" id="KW-0812">Transmembrane</keyword>
<comment type="subcellular location">
    <subcellularLocation>
        <location evidence="1">Membrane</location>
        <topology evidence="1">Multi-pass membrane protein</topology>
    </subcellularLocation>
</comment>
<evidence type="ECO:0000256" key="6">
    <source>
        <dbReference type="ARBA" id="ARBA00023136"/>
    </source>
</evidence>
<protein>
    <submittedName>
        <fullName evidence="13">Chloride channel protein</fullName>
    </submittedName>
</protein>
<dbReference type="OrthoDB" id="9767361at2"/>
<dbReference type="Gene3D" id="1.10.3080.10">
    <property type="entry name" value="Clc chloride channel"/>
    <property type="match status" value="1"/>
</dbReference>
<dbReference type="InterPro" id="IPR050368">
    <property type="entry name" value="ClC-type_chloride_channel"/>
</dbReference>
<feature type="transmembrane region" description="Helical" evidence="11">
    <location>
        <begin position="438"/>
        <end position="458"/>
    </location>
</feature>
<proteinExistence type="predicted"/>
<dbReference type="EMBL" id="QHHQ01000008">
    <property type="protein sequence ID" value="RAH97858.1"/>
    <property type="molecule type" value="Genomic_DNA"/>
</dbReference>
<evidence type="ECO:0000256" key="9">
    <source>
        <dbReference type="ARBA" id="ARBA00023303"/>
    </source>
</evidence>
<evidence type="ECO:0000256" key="11">
    <source>
        <dbReference type="SAM" id="Phobius"/>
    </source>
</evidence>
<keyword evidence="6 11" id="KW-0472">Membrane</keyword>
<comment type="caution">
    <text evidence="13">The sequence shown here is derived from an EMBL/GenBank/DDBJ whole genome shotgun (WGS) entry which is preliminary data.</text>
</comment>
<sequence length="569" mass="59985">MGEELADLVTGPVEPTPPARRFERIATKLAKISTWSLEQYRRSAENFSTFLADRQPGLWLIALAVGLAIGTAAVVFRIGIGWVQWLWVGETSEYVIDHIRGLPRWVVFFAPVAGGLVVGLLNQFVLSGRRAGAVADVIEVSAQGGRGLGLANGLWSALATVISLGAGASAGREGPVVHLGATLATTMTRAFSYPAPAARIILACGVASAISASFNAPIAGVLFAHEVVLRHYAVSAFVPIVIASVAGTLAGRVLFIGDMAAFQIPAYAIGSYWEMPAFALLGLTAAVVAISFQFALIVFDQTARSIMMPAWSRPVVGGAVMGLFGLTLPQVLGVGYEATDIALHGGFGLWMMITLLVAKIIATSVALAFRFGGGIFSPALYLGAMTGGSFGMIAAAQAPDLASDHGLYAILGMGSVAAALLGAPISTTVMVFELTGGYALSIALLLSVSIATGLHLAIHGRSYFYHQLETRGVVLAEGPHRFFLKTVTVTSFMSPLEEEASLTDRGDPRTVREFDTLETVLRVFNETGADALAVISSRDPELVVGTVTHVQALRAYNRRLVETSVEEHR</sequence>
<feature type="transmembrane region" description="Helical" evidence="11">
    <location>
        <begin position="311"/>
        <end position="335"/>
    </location>
</feature>
<keyword evidence="9" id="KW-0407">Ion channel</keyword>
<dbReference type="InterPro" id="IPR001807">
    <property type="entry name" value="ClC"/>
</dbReference>
<feature type="transmembrane region" description="Helical" evidence="11">
    <location>
        <begin position="347"/>
        <end position="369"/>
    </location>
</feature>
<evidence type="ECO:0000256" key="2">
    <source>
        <dbReference type="ARBA" id="ARBA00022448"/>
    </source>
</evidence>
<dbReference type="PANTHER" id="PTHR43427">
    <property type="entry name" value="CHLORIDE CHANNEL PROTEIN CLC-E"/>
    <property type="match status" value="1"/>
</dbReference>
<feature type="transmembrane region" description="Helical" evidence="11">
    <location>
        <begin position="236"/>
        <end position="256"/>
    </location>
</feature>
<evidence type="ECO:0000313" key="14">
    <source>
        <dbReference type="Proteomes" id="UP000249590"/>
    </source>
</evidence>
<keyword evidence="4 11" id="KW-1133">Transmembrane helix</keyword>
<evidence type="ECO:0000256" key="1">
    <source>
        <dbReference type="ARBA" id="ARBA00004141"/>
    </source>
</evidence>
<feature type="transmembrane region" description="Helical" evidence="11">
    <location>
        <begin position="407"/>
        <end position="432"/>
    </location>
</feature>
<dbReference type="AlphaFoldDB" id="A0A8B2NFT6"/>
<dbReference type="Pfam" id="PF00654">
    <property type="entry name" value="Voltage_CLC"/>
    <property type="match status" value="1"/>
</dbReference>
<reference evidence="13 14" key="1">
    <citation type="submission" date="2018-05" db="EMBL/GenBank/DDBJ databases">
        <title>Acuticoccus sediminis sp. nov., isolated from deep-sea sediment of Indian Ocean.</title>
        <authorList>
            <person name="Liu X."/>
            <person name="Lai Q."/>
            <person name="Du Y."/>
            <person name="Sun F."/>
            <person name="Zhang X."/>
            <person name="Wang S."/>
            <person name="Shao Z."/>
        </authorList>
    </citation>
    <scope>NUCLEOTIDE SEQUENCE [LARGE SCALE GENOMIC DNA]</scope>
    <source>
        <strain evidence="13 14">PTG4-2</strain>
    </source>
</reference>
<dbReference type="CDD" id="cd00400">
    <property type="entry name" value="Voltage_gated_ClC"/>
    <property type="match status" value="1"/>
</dbReference>
<accession>A0A8B2NFT6</accession>
<evidence type="ECO:0000256" key="4">
    <source>
        <dbReference type="ARBA" id="ARBA00022989"/>
    </source>
</evidence>
<dbReference type="PRINTS" id="PR00762">
    <property type="entry name" value="CLCHANNEL"/>
</dbReference>
<dbReference type="SUPFAM" id="SSF81340">
    <property type="entry name" value="Clc chloride channel"/>
    <property type="match status" value="1"/>
</dbReference>
<evidence type="ECO:0000256" key="5">
    <source>
        <dbReference type="ARBA" id="ARBA00023065"/>
    </source>
</evidence>
<feature type="transmembrane region" description="Helical" evidence="11">
    <location>
        <begin position="375"/>
        <end position="395"/>
    </location>
</feature>
<feature type="transmembrane region" description="Helical" evidence="11">
    <location>
        <begin position="277"/>
        <end position="299"/>
    </location>
</feature>
<organism evidence="13 14">
    <name type="scientific">Acuticoccus sediminis</name>
    <dbReference type="NCBI Taxonomy" id="2184697"/>
    <lineage>
        <taxon>Bacteria</taxon>
        <taxon>Pseudomonadati</taxon>
        <taxon>Pseudomonadota</taxon>
        <taxon>Alphaproteobacteria</taxon>
        <taxon>Hyphomicrobiales</taxon>
        <taxon>Amorphaceae</taxon>
        <taxon>Acuticoccus</taxon>
    </lineage>
</organism>